<dbReference type="AlphaFoldDB" id="A0A645A2R2"/>
<accession>A0A645A2R2</accession>
<sequence length="81" mass="8913">MLLDCGGFVLYARRADGFVRVLRAVTSFVEVWLLRHIDLAEALVNKRSCCLLRFCRDADGVGTDVGNQTHSAFAANIDALV</sequence>
<proteinExistence type="predicted"/>
<reference evidence="1" key="1">
    <citation type="submission" date="2019-08" db="EMBL/GenBank/DDBJ databases">
        <authorList>
            <person name="Kucharzyk K."/>
            <person name="Murdoch R.W."/>
            <person name="Higgins S."/>
            <person name="Loffler F."/>
        </authorList>
    </citation>
    <scope>NUCLEOTIDE SEQUENCE</scope>
</reference>
<organism evidence="1">
    <name type="scientific">bioreactor metagenome</name>
    <dbReference type="NCBI Taxonomy" id="1076179"/>
    <lineage>
        <taxon>unclassified sequences</taxon>
        <taxon>metagenomes</taxon>
        <taxon>ecological metagenomes</taxon>
    </lineage>
</organism>
<comment type="caution">
    <text evidence="1">The sequence shown here is derived from an EMBL/GenBank/DDBJ whole genome shotgun (WGS) entry which is preliminary data.</text>
</comment>
<protein>
    <submittedName>
        <fullName evidence="1">Uncharacterized protein</fullName>
    </submittedName>
</protein>
<evidence type="ECO:0000313" key="1">
    <source>
        <dbReference type="EMBL" id="MPM47367.1"/>
    </source>
</evidence>
<dbReference type="EMBL" id="VSSQ01011652">
    <property type="protein sequence ID" value="MPM47367.1"/>
    <property type="molecule type" value="Genomic_DNA"/>
</dbReference>
<gene>
    <name evidence="1" type="ORF">SDC9_94076</name>
</gene>
<name>A0A645A2R2_9ZZZZ</name>